<reference evidence="1 2" key="1">
    <citation type="submission" date="2023-01" db="EMBL/GenBank/DDBJ databases">
        <title>Analysis of 21 Apiospora genomes using comparative genomics revels a genus with tremendous synthesis potential of carbohydrate active enzymes and secondary metabolites.</title>
        <authorList>
            <person name="Sorensen T."/>
        </authorList>
    </citation>
    <scope>NUCLEOTIDE SEQUENCE [LARGE SCALE GENOMIC DNA]</scope>
    <source>
        <strain evidence="1 2">CBS 20057</strain>
    </source>
</reference>
<dbReference type="Gene3D" id="3.80.10.10">
    <property type="entry name" value="Ribonuclease Inhibitor"/>
    <property type="match status" value="1"/>
</dbReference>
<keyword evidence="2" id="KW-1185">Reference proteome</keyword>
<proteinExistence type="predicted"/>
<dbReference type="Proteomes" id="UP001396898">
    <property type="component" value="Unassembled WGS sequence"/>
</dbReference>
<accession>A0ABR1RQF4</accession>
<dbReference type="SUPFAM" id="SSF52047">
    <property type="entry name" value="RNI-like"/>
    <property type="match status" value="1"/>
</dbReference>
<dbReference type="EMBL" id="JAQQWI010000011">
    <property type="protein sequence ID" value="KAK8017117.1"/>
    <property type="molecule type" value="Genomic_DNA"/>
</dbReference>
<gene>
    <name evidence="1" type="ORF">PG991_008193</name>
</gene>
<sequence>MADNSVAPFLHRLPIEVVHLVVAQFCEHCRWEGALCAPVTFPGHDSHWMHEERYLADTQDLRSLSLVSRALRGPAQSVLHHMCMGGFSPNYQYAFRYTHLFRFIGAVATMKTPSHLVREVKALSLGHGHMQKMPKLWRRSLAMPEAAHLRACMGLSESNETNEIAKVDFIAKLITTFPSLTHLSLGECADDSSDRVPSCLEQAEELPLKSIHVCADPGGYKWSAEPNGLGKLTARVIALSKGLRMLAVDACIEPATILGHLQPRPSLDRLQVLQLTTAWLEEEELQQIVAACPTLCGLVYVESGVGPRNGRPKTLLKPLGVIRALDSCRHSLQSLDLQLAKTKDHNDTTAADSSRLAASFAGFTTLQDLTLQWRTICSPISNDEWQQLVVRALPDSIRSLSVVGCAEEMRPERFARALEGLAAAKAHKQRFPHLARVSCDVDAMMDSQNRPDHESYYQDVDPEHGGPPYGYHGYDKARDQEISFGLFDPGNSIREALGAAGVRKVEYSMAWRTGFWSRARERAAQRGERHRHLPGL</sequence>
<dbReference type="InterPro" id="IPR032675">
    <property type="entry name" value="LRR_dom_sf"/>
</dbReference>
<evidence type="ECO:0008006" key="3">
    <source>
        <dbReference type="Google" id="ProtNLM"/>
    </source>
</evidence>
<comment type="caution">
    <text evidence="1">The sequence shown here is derived from an EMBL/GenBank/DDBJ whole genome shotgun (WGS) entry which is preliminary data.</text>
</comment>
<organism evidence="1 2">
    <name type="scientific">Apiospora marii</name>
    <dbReference type="NCBI Taxonomy" id="335849"/>
    <lineage>
        <taxon>Eukaryota</taxon>
        <taxon>Fungi</taxon>
        <taxon>Dikarya</taxon>
        <taxon>Ascomycota</taxon>
        <taxon>Pezizomycotina</taxon>
        <taxon>Sordariomycetes</taxon>
        <taxon>Xylariomycetidae</taxon>
        <taxon>Amphisphaeriales</taxon>
        <taxon>Apiosporaceae</taxon>
        <taxon>Apiospora</taxon>
    </lineage>
</organism>
<name>A0ABR1RQF4_9PEZI</name>
<evidence type="ECO:0000313" key="1">
    <source>
        <dbReference type="EMBL" id="KAK8017117.1"/>
    </source>
</evidence>
<protein>
    <recommendedName>
        <fullName evidence="3">F-box domain-containing protein</fullName>
    </recommendedName>
</protein>
<evidence type="ECO:0000313" key="2">
    <source>
        <dbReference type="Proteomes" id="UP001396898"/>
    </source>
</evidence>